<reference evidence="1" key="1">
    <citation type="journal article" date="2020" name="mSystems">
        <title>Genome- and Community-Level Interaction Insights into Carbon Utilization and Element Cycling Functions of Hydrothermarchaeota in Hydrothermal Sediment.</title>
        <authorList>
            <person name="Zhou Z."/>
            <person name="Liu Y."/>
            <person name="Xu W."/>
            <person name="Pan J."/>
            <person name="Luo Z.H."/>
            <person name="Li M."/>
        </authorList>
    </citation>
    <scope>NUCLEOTIDE SEQUENCE [LARGE SCALE GENOMIC DNA]</scope>
    <source>
        <strain evidence="1">SpSt-751</strain>
    </source>
</reference>
<accession>A0A7C3SP56</accession>
<organism evidence="1">
    <name type="scientific">Dictyoglomus turgidum</name>
    <dbReference type="NCBI Taxonomy" id="513050"/>
    <lineage>
        <taxon>Bacteria</taxon>
        <taxon>Pseudomonadati</taxon>
        <taxon>Dictyoglomota</taxon>
        <taxon>Dictyoglomia</taxon>
        <taxon>Dictyoglomales</taxon>
        <taxon>Dictyoglomaceae</taxon>
        <taxon>Dictyoglomus</taxon>
    </lineage>
</organism>
<sequence length="80" mass="9448">MIEWKFLKAKVVAKAEKGFALQLLISVRNSELNEEKLKKAIKATFRIDNFEIIKTYKSSFTFMITLWVPWEKVIDFDFGD</sequence>
<dbReference type="AlphaFoldDB" id="A0A7C3SP56"/>
<evidence type="ECO:0000313" key="1">
    <source>
        <dbReference type="EMBL" id="HGB30956.1"/>
    </source>
</evidence>
<comment type="caution">
    <text evidence="1">The sequence shown here is derived from an EMBL/GenBank/DDBJ whole genome shotgun (WGS) entry which is preliminary data.</text>
</comment>
<name>A0A7C3SP56_9BACT</name>
<gene>
    <name evidence="1" type="ORF">ENV35_03665</name>
</gene>
<protein>
    <submittedName>
        <fullName evidence="1">Uncharacterized protein</fullName>
    </submittedName>
</protein>
<dbReference type="EMBL" id="DTGA01000091">
    <property type="protein sequence ID" value="HGB30956.1"/>
    <property type="molecule type" value="Genomic_DNA"/>
</dbReference>
<proteinExistence type="predicted"/>